<dbReference type="InterPro" id="IPR002213">
    <property type="entry name" value="UDP_glucos_trans"/>
</dbReference>
<dbReference type="InterPro" id="IPR035595">
    <property type="entry name" value="UDP_glycos_trans_CS"/>
</dbReference>
<evidence type="ECO:0000256" key="3">
    <source>
        <dbReference type="ARBA" id="ARBA00022679"/>
    </source>
</evidence>
<keyword evidence="4" id="KW-0812">Transmembrane</keyword>
<keyword evidence="2" id="KW-0328">Glycosyltransferase</keyword>
<accession>A0ABQ9CWW4</accession>
<evidence type="ECO:0000313" key="5">
    <source>
        <dbReference type="EMBL" id="KAJ7407476.1"/>
    </source>
</evidence>
<organism evidence="5 6">
    <name type="scientific">Willisornis vidua</name>
    <name type="common">Xingu scale-backed antbird</name>
    <dbReference type="NCBI Taxonomy" id="1566151"/>
    <lineage>
        <taxon>Eukaryota</taxon>
        <taxon>Metazoa</taxon>
        <taxon>Chordata</taxon>
        <taxon>Craniata</taxon>
        <taxon>Vertebrata</taxon>
        <taxon>Euteleostomi</taxon>
        <taxon>Archelosauria</taxon>
        <taxon>Archosauria</taxon>
        <taxon>Dinosauria</taxon>
        <taxon>Saurischia</taxon>
        <taxon>Theropoda</taxon>
        <taxon>Coelurosauria</taxon>
        <taxon>Aves</taxon>
        <taxon>Neognathae</taxon>
        <taxon>Neoaves</taxon>
        <taxon>Telluraves</taxon>
        <taxon>Australaves</taxon>
        <taxon>Passeriformes</taxon>
        <taxon>Thamnophilidae</taxon>
        <taxon>Willisornis</taxon>
    </lineage>
</organism>
<dbReference type="CDD" id="cd03784">
    <property type="entry name" value="GT1_Gtf-like"/>
    <property type="match status" value="1"/>
</dbReference>
<comment type="similarity">
    <text evidence="1">Belongs to the UDP-glycosyltransferase family.</text>
</comment>
<keyword evidence="3" id="KW-0808">Transferase</keyword>
<keyword evidence="4" id="KW-0472">Membrane</keyword>
<name>A0ABQ9CWW4_9PASS</name>
<protein>
    <submittedName>
        <fullName evidence="5">Udp-glucuronosyltransferase 2c1-like isoform x2</fullName>
    </submittedName>
</protein>
<proteinExistence type="inferred from homology"/>
<dbReference type="InterPro" id="IPR050271">
    <property type="entry name" value="UDP-glycosyltransferase"/>
</dbReference>
<sequence>MKTTGSKKYLQLLLFQVALLGPVFCGKVLVWPTEGSHWLNMNVIIQELIRRGHSITILVSNASLFIEPKAKAGENFEVYYVPYKKDVPQSLINGIVELWLNNRPTMLTFWQFYRELGRLSVGWQNMNKLMCDAVLANRELMARLQGAGFDMLLSDPVTPCGELMALKLDIPFVYSLRFSPAFTLERHCGKIPTPPSYTPAALSELTDHMSFGERIKNFVSYHLQDYVFRSYWGHWDIYYSKILGQAMAGKEVAVLWLLAMLGWGSGGKVLVWPADNSHWLNVQHILQELVVRGHEVTVLMPSCFLIFNASQPSLFQFEVIEVPITKKDMAALIDEVFYFWSYEMRVLPVWKSAYKTAQLVKKMENITKSICDEVLKNEALLERLRAAAFDVFLADALAPGGELFAEKLGIPFVYTIRFSIGNTLERLCGTLPAPPSYVPATLSSLTDRMTFWERLKNIFLYAVQDSMNHYVLWGSWDQYYSDVLVQSDQSCTWNVEMMRPKVSWLLWAYACCWSTGFCGRVVVWPTDASHWINMKVLLQELVLRGHEVTVLVPSSNLLIDYQDTSSPFTFEVLQVPFSQKTLDAAMEDFLNFWLNEVSNLFPWEVMWRMKEDLEVFTNMSKQTCDTLLMNSQLIAKLKQAKFDALIADPLAVGGELVAEILAIPFVYSFRFSDGNVVERLCGGVPSPPSYVPASTSGLTHQMSFMERLQNFLFYFYMDLFFLKFWRDEWDGYYSNVLGRPTTLCETMGKAEIWLIRTYWDFEFPRPFLPNFEFVGGLHCQPAKPLPKEMEEFVQSSGEHGIVVFSLGSMVYNLSDEKSNVIAKALSQFPQKVLWRYKGKKPETLGSNTRIYDWIPQNDLLGHPSTKAFITHGGTNGLYEAIYHGIPMVGIPMFADQHDNIAHMVAKGAAVHVDFNTLKTEDLVNALNTVIYNSIYKENALKLSKIHHDQPVKPLDRAVFWIEFVMRHKGAKHLRPAAHHLTWYQYHSLDVLAFLCTCIAIVVFILVKCCLCCCRRCGRIAKKKKE</sequence>
<dbReference type="EMBL" id="WHWB01034599">
    <property type="protein sequence ID" value="KAJ7407476.1"/>
    <property type="molecule type" value="Genomic_DNA"/>
</dbReference>
<dbReference type="PANTHER" id="PTHR48043">
    <property type="entry name" value="EG:EG0003.4 PROTEIN-RELATED"/>
    <property type="match status" value="1"/>
</dbReference>
<dbReference type="Pfam" id="PF00201">
    <property type="entry name" value="UDPGT"/>
    <property type="match status" value="3"/>
</dbReference>
<evidence type="ECO:0000256" key="2">
    <source>
        <dbReference type="ARBA" id="ARBA00022676"/>
    </source>
</evidence>
<evidence type="ECO:0000256" key="4">
    <source>
        <dbReference type="SAM" id="Phobius"/>
    </source>
</evidence>
<dbReference type="PANTHER" id="PTHR48043:SF140">
    <property type="entry name" value="UDP-GLUCURONOSYLTRANSFERASE 2A1"/>
    <property type="match status" value="1"/>
</dbReference>
<comment type="caution">
    <text evidence="5">The sequence shown here is derived from an EMBL/GenBank/DDBJ whole genome shotgun (WGS) entry which is preliminary data.</text>
</comment>
<dbReference type="Gene3D" id="3.40.50.2000">
    <property type="entry name" value="Glycogen Phosphorylase B"/>
    <property type="match status" value="4"/>
</dbReference>
<reference evidence="5" key="1">
    <citation type="submission" date="2019-10" db="EMBL/GenBank/DDBJ databases">
        <authorList>
            <person name="Soares A.E.R."/>
            <person name="Aleixo A."/>
            <person name="Schneider P."/>
            <person name="Miyaki C.Y."/>
            <person name="Schneider M.P."/>
            <person name="Mello C."/>
            <person name="Vasconcelos A.T.R."/>
        </authorList>
    </citation>
    <scope>NUCLEOTIDE SEQUENCE</scope>
    <source>
        <tissue evidence="5">Muscle</tissue>
    </source>
</reference>
<gene>
    <name evidence="5" type="ORF">WISP_126298</name>
</gene>
<evidence type="ECO:0000256" key="1">
    <source>
        <dbReference type="ARBA" id="ARBA00009995"/>
    </source>
</evidence>
<keyword evidence="6" id="KW-1185">Reference proteome</keyword>
<keyword evidence="4" id="KW-1133">Transmembrane helix</keyword>
<dbReference type="PROSITE" id="PS00375">
    <property type="entry name" value="UDPGT"/>
    <property type="match status" value="1"/>
</dbReference>
<feature type="transmembrane region" description="Helical" evidence="4">
    <location>
        <begin position="990"/>
        <end position="1013"/>
    </location>
</feature>
<evidence type="ECO:0000313" key="6">
    <source>
        <dbReference type="Proteomes" id="UP001145742"/>
    </source>
</evidence>
<dbReference type="Proteomes" id="UP001145742">
    <property type="component" value="Unassembled WGS sequence"/>
</dbReference>
<dbReference type="SUPFAM" id="SSF53756">
    <property type="entry name" value="UDP-Glycosyltransferase/glycogen phosphorylase"/>
    <property type="match status" value="3"/>
</dbReference>